<evidence type="ECO:0000313" key="10">
    <source>
        <dbReference type="Proteomes" id="UP000256763"/>
    </source>
</evidence>
<evidence type="ECO:0000313" key="9">
    <source>
        <dbReference type="EMBL" id="RFA33206.1"/>
    </source>
</evidence>
<keyword evidence="7" id="KW-0813">Transport</keyword>
<dbReference type="RefSeq" id="WP_116303445.1">
    <property type="nucleotide sequence ID" value="NZ_NFZV01000022.1"/>
</dbReference>
<sequence>MSKARLRRHRRLKETPELEVTTFLNLMVVLIPFLLVTAIFSRITIQELTIPEGAAGGNQPDQPVVTIEVIIRDAGLEIGDGRRVVTSFPKQNGSHDLARLSEYLQGMKSRYADKEDATILVEPDVPYEDLIHVMDTVKVAEVVGEDGEEREIISLFPQLSLGEAP</sequence>
<dbReference type="AlphaFoldDB" id="A0A3E0WMK8"/>
<evidence type="ECO:0000256" key="3">
    <source>
        <dbReference type="ARBA" id="ARBA00022475"/>
    </source>
</evidence>
<name>A0A3E0WMK8_9GAMM</name>
<dbReference type="OrthoDB" id="9150865at2"/>
<gene>
    <name evidence="9" type="ORF">CAL65_17690</name>
</gene>
<dbReference type="GO" id="GO:0022857">
    <property type="term" value="F:transmembrane transporter activity"/>
    <property type="evidence" value="ECO:0007669"/>
    <property type="project" value="InterPro"/>
</dbReference>
<keyword evidence="6 8" id="KW-0472">Membrane</keyword>
<keyword evidence="4 7" id="KW-0812">Transmembrane</keyword>
<keyword evidence="5 8" id="KW-1133">Transmembrane helix</keyword>
<dbReference type="EMBL" id="NFZW01000022">
    <property type="protein sequence ID" value="RFA33206.1"/>
    <property type="molecule type" value="Genomic_DNA"/>
</dbReference>
<organism evidence="9 10">
    <name type="scientific">Alkalilimnicola ehrlichii</name>
    <dbReference type="NCBI Taxonomy" id="351052"/>
    <lineage>
        <taxon>Bacteria</taxon>
        <taxon>Pseudomonadati</taxon>
        <taxon>Pseudomonadota</taxon>
        <taxon>Gammaproteobacteria</taxon>
        <taxon>Chromatiales</taxon>
        <taxon>Ectothiorhodospiraceae</taxon>
        <taxon>Alkalilimnicola</taxon>
    </lineage>
</organism>
<keyword evidence="3" id="KW-1003">Cell membrane</keyword>
<comment type="caution">
    <text evidence="9">The sequence shown here is derived from an EMBL/GenBank/DDBJ whole genome shotgun (WGS) entry which is preliminary data.</text>
</comment>
<comment type="subcellular location">
    <subcellularLocation>
        <location evidence="1">Cell membrane</location>
        <topology evidence="1">Single-pass membrane protein</topology>
    </subcellularLocation>
    <subcellularLocation>
        <location evidence="7">Cell membrane</location>
        <topology evidence="7">Single-pass type II membrane protein</topology>
    </subcellularLocation>
</comment>
<evidence type="ECO:0000256" key="4">
    <source>
        <dbReference type="ARBA" id="ARBA00022692"/>
    </source>
</evidence>
<keyword evidence="10" id="KW-1185">Reference proteome</keyword>
<dbReference type="InterPro" id="IPR003400">
    <property type="entry name" value="ExbD"/>
</dbReference>
<accession>A0A3E0WMK8</accession>
<dbReference type="GO" id="GO:0005886">
    <property type="term" value="C:plasma membrane"/>
    <property type="evidence" value="ECO:0007669"/>
    <property type="project" value="UniProtKB-SubCell"/>
</dbReference>
<dbReference type="GO" id="GO:0015031">
    <property type="term" value="P:protein transport"/>
    <property type="evidence" value="ECO:0007669"/>
    <property type="project" value="UniProtKB-KW"/>
</dbReference>
<evidence type="ECO:0000256" key="7">
    <source>
        <dbReference type="RuleBase" id="RU003879"/>
    </source>
</evidence>
<evidence type="ECO:0000256" key="5">
    <source>
        <dbReference type="ARBA" id="ARBA00022989"/>
    </source>
</evidence>
<comment type="similarity">
    <text evidence="2 7">Belongs to the ExbD/TolR family.</text>
</comment>
<evidence type="ECO:0000256" key="2">
    <source>
        <dbReference type="ARBA" id="ARBA00005811"/>
    </source>
</evidence>
<proteinExistence type="inferred from homology"/>
<keyword evidence="7" id="KW-0653">Protein transport</keyword>
<evidence type="ECO:0008006" key="11">
    <source>
        <dbReference type="Google" id="ProtNLM"/>
    </source>
</evidence>
<reference evidence="10" key="1">
    <citation type="submission" date="2017-05" db="EMBL/GenBank/DDBJ databases">
        <authorList>
            <person name="Sharma S."/>
            <person name="Sidhu C."/>
            <person name="Pinnaka A.K."/>
        </authorList>
    </citation>
    <scope>NUCLEOTIDE SEQUENCE [LARGE SCALE GENOMIC DNA]</scope>
    <source>
        <strain evidence="10">AK93</strain>
    </source>
</reference>
<evidence type="ECO:0000256" key="1">
    <source>
        <dbReference type="ARBA" id="ARBA00004162"/>
    </source>
</evidence>
<evidence type="ECO:0000256" key="6">
    <source>
        <dbReference type="ARBA" id="ARBA00023136"/>
    </source>
</evidence>
<evidence type="ECO:0000256" key="8">
    <source>
        <dbReference type="SAM" id="Phobius"/>
    </source>
</evidence>
<dbReference type="Pfam" id="PF02472">
    <property type="entry name" value="ExbD"/>
    <property type="match status" value="1"/>
</dbReference>
<dbReference type="Proteomes" id="UP000256763">
    <property type="component" value="Unassembled WGS sequence"/>
</dbReference>
<protein>
    <recommendedName>
        <fullName evidence="11">Biopolymer transporter ExbD</fullName>
    </recommendedName>
</protein>
<feature type="transmembrane region" description="Helical" evidence="8">
    <location>
        <begin position="20"/>
        <end position="40"/>
    </location>
</feature>